<dbReference type="PANTHER" id="PTHR21021:SF16">
    <property type="entry name" value="TIP41-LIKE PROTEIN"/>
    <property type="match status" value="1"/>
</dbReference>
<proteinExistence type="inferred from homology"/>
<name>A0A0H2SS45_9AGAM</name>
<organism evidence="2 3">
    <name type="scientific">Schizopora paradoxa</name>
    <dbReference type="NCBI Taxonomy" id="27342"/>
    <lineage>
        <taxon>Eukaryota</taxon>
        <taxon>Fungi</taxon>
        <taxon>Dikarya</taxon>
        <taxon>Basidiomycota</taxon>
        <taxon>Agaricomycotina</taxon>
        <taxon>Agaricomycetes</taxon>
        <taxon>Hymenochaetales</taxon>
        <taxon>Schizoporaceae</taxon>
        <taxon>Schizopora</taxon>
    </lineage>
</organism>
<dbReference type="OrthoDB" id="10253878at2759"/>
<reference evidence="2 3" key="1">
    <citation type="submission" date="2015-04" db="EMBL/GenBank/DDBJ databases">
        <title>Complete genome sequence of Schizopora paradoxa KUC8140, a cosmopolitan wood degrader in East Asia.</title>
        <authorList>
            <consortium name="DOE Joint Genome Institute"/>
            <person name="Min B."/>
            <person name="Park H."/>
            <person name="Jang Y."/>
            <person name="Kim J.-J."/>
            <person name="Kim K.H."/>
            <person name="Pangilinan J."/>
            <person name="Lipzen A."/>
            <person name="Riley R."/>
            <person name="Grigoriev I.V."/>
            <person name="Spatafora J.W."/>
            <person name="Choi I.-G."/>
        </authorList>
    </citation>
    <scope>NUCLEOTIDE SEQUENCE [LARGE SCALE GENOMIC DNA]</scope>
    <source>
        <strain evidence="2 3">KUC8140</strain>
    </source>
</reference>
<dbReference type="EMBL" id="KQ085884">
    <property type="protein sequence ID" value="KLO19916.1"/>
    <property type="molecule type" value="Genomic_DNA"/>
</dbReference>
<dbReference type="InterPro" id="IPR007303">
    <property type="entry name" value="TIP41-like"/>
</dbReference>
<dbReference type="STRING" id="27342.A0A0H2SS45"/>
<dbReference type="InParanoid" id="A0A0H2SS45"/>
<dbReference type="Pfam" id="PF04176">
    <property type="entry name" value="TIP41"/>
    <property type="match status" value="1"/>
</dbReference>
<dbReference type="GO" id="GO:0031929">
    <property type="term" value="P:TOR signaling"/>
    <property type="evidence" value="ECO:0007669"/>
    <property type="project" value="TreeGrafter"/>
</dbReference>
<protein>
    <submittedName>
        <fullName evidence="2">Type 2A phosphatase activator TIP41</fullName>
    </submittedName>
</protein>
<dbReference type="GO" id="GO:0005829">
    <property type="term" value="C:cytosol"/>
    <property type="evidence" value="ECO:0007669"/>
    <property type="project" value="TreeGrafter"/>
</dbReference>
<sequence>MSSSASLPPHNVTEDDGVRTIDVAGWTISATTKAIVTASESDALQKTLGFPLPEMTFGNNSLVLKHSASGWEYRFDTHEALKCVKNGELGEGDGGVKVGYADAWLKSRTDPDSSSPMPKTVPTKPYDWTYTSAYAGHCSSNPDIASSASADPTNPSHTIPLAELTRPDPILFYAEIPLYEDELHDNGSSHFVVRIRVMPQCIFILSRFILRVDGVLFRTFDTRIYHSFVNSSCLVKECSGWEAPYDKVKQFLPGRHDLSPLTDANFISKSLTQLPKSLAQGSGAGTGWRALGITTDIIQLTSSSQT</sequence>
<dbReference type="InterPro" id="IPR051330">
    <property type="entry name" value="Phosphatase_reg/MetRdx"/>
</dbReference>
<gene>
    <name evidence="2" type="ORF">SCHPADRAFT_842949</name>
</gene>
<evidence type="ECO:0000256" key="1">
    <source>
        <dbReference type="ARBA" id="ARBA00006658"/>
    </source>
</evidence>
<dbReference type="FunCoup" id="A0A0H2SS45">
    <property type="interactions" value="553"/>
</dbReference>
<keyword evidence="3" id="KW-1185">Reference proteome</keyword>
<evidence type="ECO:0000313" key="3">
    <source>
        <dbReference type="Proteomes" id="UP000053477"/>
    </source>
</evidence>
<dbReference type="PANTHER" id="PTHR21021">
    <property type="entry name" value="GAF/PUTATIVE CYTOSKELETAL PROTEIN"/>
    <property type="match status" value="1"/>
</dbReference>
<evidence type="ECO:0000313" key="2">
    <source>
        <dbReference type="EMBL" id="KLO19916.1"/>
    </source>
</evidence>
<comment type="similarity">
    <text evidence="1">Belongs to the TIP41 family.</text>
</comment>
<accession>A0A0H2SS45</accession>
<dbReference type="Proteomes" id="UP000053477">
    <property type="component" value="Unassembled WGS sequence"/>
</dbReference>
<dbReference type="AlphaFoldDB" id="A0A0H2SS45"/>